<feature type="compositionally biased region" description="Acidic residues" evidence="2">
    <location>
        <begin position="497"/>
        <end position="507"/>
    </location>
</feature>
<organism evidence="3 4">
    <name type="scientific">Durusdinium trenchii</name>
    <dbReference type="NCBI Taxonomy" id="1381693"/>
    <lineage>
        <taxon>Eukaryota</taxon>
        <taxon>Sar</taxon>
        <taxon>Alveolata</taxon>
        <taxon>Dinophyceae</taxon>
        <taxon>Suessiales</taxon>
        <taxon>Symbiodiniaceae</taxon>
        <taxon>Durusdinium</taxon>
    </lineage>
</organism>
<feature type="region of interest" description="Disordered" evidence="2">
    <location>
        <begin position="456"/>
        <end position="552"/>
    </location>
</feature>
<evidence type="ECO:0000256" key="1">
    <source>
        <dbReference type="ARBA" id="ARBA00022737"/>
    </source>
</evidence>
<feature type="region of interest" description="Disordered" evidence="2">
    <location>
        <begin position="306"/>
        <end position="344"/>
    </location>
</feature>
<keyword evidence="4" id="KW-1185">Reference proteome</keyword>
<accession>A0ABP0K0X3</accession>
<dbReference type="PANTHER" id="PTHR24111:SF0">
    <property type="entry name" value="LEUCINE-RICH REPEAT-CONTAINING PROTEIN"/>
    <property type="match status" value="1"/>
</dbReference>
<dbReference type="Gene3D" id="3.80.10.10">
    <property type="entry name" value="Ribonuclease Inhibitor"/>
    <property type="match status" value="3"/>
</dbReference>
<dbReference type="EMBL" id="CAXAMM010009302">
    <property type="protein sequence ID" value="CAK9019968.1"/>
    <property type="molecule type" value="Genomic_DNA"/>
</dbReference>
<protein>
    <submittedName>
        <fullName evidence="3">LRR and PYD domains-containing protein 14 (Nucleotide-binding oligomerization domain protein 5)</fullName>
    </submittedName>
</protein>
<dbReference type="InterPro" id="IPR032675">
    <property type="entry name" value="LRR_dom_sf"/>
</dbReference>
<dbReference type="PROSITE" id="PS51450">
    <property type="entry name" value="LRR"/>
    <property type="match status" value="1"/>
</dbReference>
<comment type="caution">
    <text evidence="3">The sequence shown here is derived from an EMBL/GenBank/DDBJ whole genome shotgun (WGS) entry which is preliminary data.</text>
</comment>
<proteinExistence type="predicted"/>
<dbReference type="Proteomes" id="UP001642464">
    <property type="component" value="Unassembled WGS sequence"/>
</dbReference>
<dbReference type="Pfam" id="PF13516">
    <property type="entry name" value="LRR_6"/>
    <property type="match status" value="4"/>
</dbReference>
<feature type="compositionally biased region" description="Basic and acidic residues" evidence="2">
    <location>
        <begin position="520"/>
        <end position="532"/>
    </location>
</feature>
<sequence length="552" mass="59051">MSLVLAEEQETLDLQGQDLGRKGAQRLARALLPHQSLRELNLACTKLTDAGIAYVAGALQRNVSLVSVNLRNNELGDVGTEALASALSCAWKENESYQLVELNLSGNLFSDLGLQAFGEVLGSGCPLKLLELSHLKMVTVEGWELFVGYLGESRLETLKLRQNGAFGATAAQRLATALAQEGSHLAELDLSLCSVGLAAPVLLRASGQGALRQLQLLGNVGMDVEELGSALASSALDSLDLCRCGLSSSAGACLAAALQAAPELTVLHLDRALVDVLWEGNAFGFQGAIDLAKALRVPQCRLQAGADAPGGPAGRWRRRSPRRGLGGEHGLEGVGPGRQRGRRSGCHQFGFDAQEGRAVSTAAAGFEHQPHRSLGAEALAQGLEQNDTLRELDLSRNRLKMPGVSKLCAALEHNGSLSSLLLEGNEEVKSELLESVQQLAADVSLRRERQPKARLELEHESMSEDEEVSLTPSSASDLSEHGRPQAVQAPRISQNDQSEEVGDVAEETEQRTQKAFLALKAERCEEPTHPEGFHGPAQRSLRGQRPPRTHPK</sequence>
<name>A0ABP0K0X3_9DINO</name>
<reference evidence="3 4" key="1">
    <citation type="submission" date="2024-02" db="EMBL/GenBank/DDBJ databases">
        <authorList>
            <person name="Chen Y."/>
            <person name="Shah S."/>
            <person name="Dougan E. K."/>
            <person name="Thang M."/>
            <person name="Chan C."/>
        </authorList>
    </citation>
    <scope>NUCLEOTIDE SEQUENCE [LARGE SCALE GENOMIC DNA]</scope>
</reference>
<evidence type="ECO:0000313" key="4">
    <source>
        <dbReference type="Proteomes" id="UP001642464"/>
    </source>
</evidence>
<dbReference type="SUPFAM" id="SSF52047">
    <property type="entry name" value="RNI-like"/>
    <property type="match status" value="2"/>
</dbReference>
<dbReference type="SMART" id="SM00368">
    <property type="entry name" value="LRR_RI"/>
    <property type="match status" value="8"/>
</dbReference>
<gene>
    <name evidence="3" type="ORF">SCF082_LOCUS14734</name>
</gene>
<dbReference type="InterPro" id="IPR001611">
    <property type="entry name" value="Leu-rich_rpt"/>
</dbReference>
<keyword evidence="1" id="KW-0677">Repeat</keyword>
<evidence type="ECO:0000256" key="2">
    <source>
        <dbReference type="SAM" id="MobiDB-lite"/>
    </source>
</evidence>
<dbReference type="PANTHER" id="PTHR24111">
    <property type="entry name" value="LEUCINE-RICH REPEAT-CONTAINING PROTEIN 34"/>
    <property type="match status" value="1"/>
</dbReference>
<dbReference type="InterPro" id="IPR052201">
    <property type="entry name" value="LRR-containing_regulator"/>
</dbReference>
<evidence type="ECO:0000313" key="3">
    <source>
        <dbReference type="EMBL" id="CAK9019968.1"/>
    </source>
</evidence>